<name>A0A5E6MHJ2_9BACT</name>
<keyword evidence="2" id="KW-1185">Reference proteome</keyword>
<proteinExistence type="predicted"/>
<accession>A0A5E6MHJ2</accession>
<dbReference type="Proteomes" id="UP000381693">
    <property type="component" value="Unassembled WGS sequence"/>
</dbReference>
<evidence type="ECO:0000313" key="2">
    <source>
        <dbReference type="Proteomes" id="UP000381693"/>
    </source>
</evidence>
<protein>
    <submittedName>
        <fullName evidence="1">Uncharacterized protein</fullName>
    </submittedName>
</protein>
<dbReference type="EMBL" id="CABFUZ020000078">
    <property type="protein sequence ID" value="VVM04966.1"/>
    <property type="molecule type" value="Genomic_DNA"/>
</dbReference>
<gene>
    <name evidence="1" type="ORF">MAMC_00337</name>
</gene>
<evidence type="ECO:0000313" key="1">
    <source>
        <dbReference type="EMBL" id="VVM04966.1"/>
    </source>
</evidence>
<organism evidence="1 2">
    <name type="scientific">Methylacidimicrobium cyclopophantes</name>
    <dbReference type="NCBI Taxonomy" id="1041766"/>
    <lineage>
        <taxon>Bacteria</taxon>
        <taxon>Pseudomonadati</taxon>
        <taxon>Verrucomicrobiota</taxon>
        <taxon>Methylacidimicrobium</taxon>
    </lineage>
</organism>
<reference evidence="1" key="1">
    <citation type="submission" date="2019-09" db="EMBL/GenBank/DDBJ databases">
        <authorList>
            <person name="Cremers G."/>
        </authorList>
    </citation>
    <scope>NUCLEOTIDE SEQUENCE [LARGE SCALE GENOMIC DNA]</scope>
    <source>
        <strain evidence="1">3B</strain>
    </source>
</reference>
<sequence length="46" mass="5144">MTEDKRETFPFWAHLSQRVEAGFPAGRISSESAVLPLGEADRRIAL</sequence>
<comment type="caution">
    <text evidence="1">The sequence shown here is derived from an EMBL/GenBank/DDBJ whole genome shotgun (WGS) entry which is preliminary data.</text>
</comment>
<dbReference type="AlphaFoldDB" id="A0A5E6MHJ2"/>